<dbReference type="SUPFAM" id="SSF88659">
    <property type="entry name" value="Sigma3 and sigma4 domains of RNA polymerase sigma factors"/>
    <property type="match status" value="2"/>
</dbReference>
<dbReference type="InterPro" id="IPR007624">
    <property type="entry name" value="RNA_pol_sigma70_r3"/>
</dbReference>
<evidence type="ECO:0000256" key="4">
    <source>
        <dbReference type="ARBA" id="ARBA00023163"/>
    </source>
</evidence>
<dbReference type="Proteomes" id="UP001058271">
    <property type="component" value="Chromosome"/>
</dbReference>
<evidence type="ECO:0000256" key="3">
    <source>
        <dbReference type="ARBA" id="ARBA00023125"/>
    </source>
</evidence>
<evidence type="ECO:0000259" key="7">
    <source>
        <dbReference type="Pfam" id="PF04545"/>
    </source>
</evidence>
<accession>A0ABY5ZBZ1</accession>
<protein>
    <submittedName>
        <fullName evidence="8">SigB/SigF/SigG family RNA polymerase sigma factor</fullName>
    </submittedName>
</protein>
<organism evidence="8 9">
    <name type="scientific">Dactylosporangium roseum</name>
    <dbReference type="NCBI Taxonomy" id="47989"/>
    <lineage>
        <taxon>Bacteria</taxon>
        <taxon>Bacillati</taxon>
        <taxon>Actinomycetota</taxon>
        <taxon>Actinomycetes</taxon>
        <taxon>Micromonosporales</taxon>
        <taxon>Micromonosporaceae</taxon>
        <taxon>Dactylosporangium</taxon>
    </lineage>
</organism>
<dbReference type="InterPro" id="IPR014322">
    <property type="entry name" value="RNA_pol_sigma-B/F/G"/>
</dbReference>
<evidence type="ECO:0000256" key="2">
    <source>
        <dbReference type="ARBA" id="ARBA00023082"/>
    </source>
</evidence>
<dbReference type="CDD" id="cd06171">
    <property type="entry name" value="Sigma70_r4"/>
    <property type="match status" value="1"/>
</dbReference>
<dbReference type="InterPro" id="IPR013324">
    <property type="entry name" value="RNA_pol_sigma_r3/r4-like"/>
</dbReference>
<gene>
    <name evidence="8" type="ORF">Drose_16280</name>
</gene>
<feature type="domain" description="RNA polymerase sigma-70 region 3" evidence="5">
    <location>
        <begin position="133"/>
        <end position="193"/>
    </location>
</feature>
<dbReference type="InterPro" id="IPR000943">
    <property type="entry name" value="RNA_pol_sigma70"/>
</dbReference>
<dbReference type="Pfam" id="PF04539">
    <property type="entry name" value="Sigma70_r3"/>
    <property type="match status" value="1"/>
</dbReference>
<dbReference type="Pfam" id="PF04542">
    <property type="entry name" value="Sigma70_r2"/>
    <property type="match status" value="1"/>
</dbReference>
<proteinExistence type="predicted"/>
<dbReference type="Gene3D" id="1.10.10.10">
    <property type="entry name" value="Winged helix-like DNA-binding domain superfamily/Winged helix DNA-binding domain"/>
    <property type="match status" value="2"/>
</dbReference>
<dbReference type="NCBIfam" id="TIGR02980">
    <property type="entry name" value="SigBFG"/>
    <property type="match status" value="1"/>
</dbReference>
<dbReference type="NCBIfam" id="TIGR02937">
    <property type="entry name" value="sigma70-ECF"/>
    <property type="match status" value="1"/>
</dbReference>
<dbReference type="InterPro" id="IPR014284">
    <property type="entry name" value="RNA_pol_sigma-70_dom"/>
</dbReference>
<dbReference type="InterPro" id="IPR007630">
    <property type="entry name" value="RNA_pol_sigma70_r4"/>
</dbReference>
<feature type="domain" description="RNA polymerase sigma-70 region 2" evidence="6">
    <location>
        <begin position="55"/>
        <end position="123"/>
    </location>
</feature>
<dbReference type="InterPro" id="IPR007627">
    <property type="entry name" value="RNA_pol_sigma70_r2"/>
</dbReference>
<keyword evidence="3" id="KW-0238">DNA-binding</keyword>
<dbReference type="SUPFAM" id="SSF88946">
    <property type="entry name" value="Sigma2 domain of RNA polymerase sigma factors"/>
    <property type="match status" value="1"/>
</dbReference>
<keyword evidence="2" id="KW-0731">Sigma factor</keyword>
<keyword evidence="9" id="KW-1185">Reference proteome</keyword>
<dbReference type="InterPro" id="IPR013325">
    <property type="entry name" value="RNA_pol_sigma_r2"/>
</dbReference>
<dbReference type="PANTHER" id="PTHR30385:SF4">
    <property type="entry name" value="RNA POLYMERASE SIGMA-E FACTOR"/>
    <property type="match status" value="1"/>
</dbReference>
<keyword evidence="1" id="KW-0805">Transcription regulation</keyword>
<evidence type="ECO:0000313" key="9">
    <source>
        <dbReference type="Proteomes" id="UP001058271"/>
    </source>
</evidence>
<feature type="domain" description="RNA polymerase sigma-70 region 4" evidence="7">
    <location>
        <begin position="221"/>
        <end position="268"/>
    </location>
</feature>
<sequence length="287" mass="31575">MPIPSGPPATGFDAPALSRLHLRRDTPFPTEHLLRARGRLPLDHPDRDVLRSRAVEDNLALANRLARRYAGRGEHYDDLRQVAALALVKAVDGYDPNRTTPFVSYAAPTIVGALKRHFRDTAWAMRVPRAAQELLLEIPAATEHLTQLRGRSPTSAELADHLHVTIALLRAAVSAGQAYRLPSLNESVTGHDSAELIDLAGAVDPHYGTIDDHLTLGPLVAALPSRQRRILTMRFSEEMTQARIGAELGISQMHVSRLLREAIVQLRAGFLAETDASPVERPPYAHR</sequence>
<dbReference type="InterPro" id="IPR036388">
    <property type="entry name" value="WH-like_DNA-bd_sf"/>
</dbReference>
<evidence type="ECO:0000313" key="8">
    <source>
        <dbReference type="EMBL" id="UWZ39638.1"/>
    </source>
</evidence>
<name>A0ABY5ZBZ1_9ACTN</name>
<dbReference type="RefSeq" id="WP_260729064.1">
    <property type="nucleotide sequence ID" value="NZ_BAAABS010000012.1"/>
</dbReference>
<keyword evidence="4" id="KW-0804">Transcription</keyword>
<dbReference type="EMBL" id="CP073721">
    <property type="protein sequence ID" value="UWZ39638.1"/>
    <property type="molecule type" value="Genomic_DNA"/>
</dbReference>
<evidence type="ECO:0000259" key="6">
    <source>
        <dbReference type="Pfam" id="PF04542"/>
    </source>
</evidence>
<dbReference type="PANTHER" id="PTHR30385">
    <property type="entry name" value="SIGMA FACTOR F FLAGELLAR"/>
    <property type="match status" value="1"/>
</dbReference>
<dbReference type="Gene3D" id="1.20.120.1810">
    <property type="match status" value="1"/>
</dbReference>
<evidence type="ECO:0000256" key="1">
    <source>
        <dbReference type="ARBA" id="ARBA00023015"/>
    </source>
</evidence>
<evidence type="ECO:0000259" key="5">
    <source>
        <dbReference type="Pfam" id="PF04539"/>
    </source>
</evidence>
<dbReference type="PRINTS" id="PR00046">
    <property type="entry name" value="SIGMA70FCT"/>
</dbReference>
<reference evidence="8" key="1">
    <citation type="submission" date="2021-04" db="EMBL/GenBank/DDBJ databases">
        <title>Biosynthetic gene clusters of Dactylosporangioum roseum.</title>
        <authorList>
            <person name="Hartkoorn R.C."/>
            <person name="Beaudoing E."/>
            <person name="Hot D."/>
            <person name="Moureu S."/>
        </authorList>
    </citation>
    <scope>NUCLEOTIDE SEQUENCE</scope>
    <source>
        <strain evidence="8">NRRL B-16295</strain>
    </source>
</reference>
<dbReference type="Pfam" id="PF04545">
    <property type="entry name" value="Sigma70_r4"/>
    <property type="match status" value="1"/>
</dbReference>